<comment type="function">
    <text evidence="6">Destroys radicals which are normally produced within the cells and which are toxic to biological systems.</text>
</comment>
<gene>
    <name evidence="9" type="ORF">DW016_14790</name>
</gene>
<dbReference type="GO" id="GO:0046872">
    <property type="term" value="F:metal ion binding"/>
    <property type="evidence" value="ECO:0007669"/>
    <property type="project" value="UniProtKB-KW"/>
</dbReference>
<dbReference type="PANTHER" id="PTHR43595:SF2">
    <property type="entry name" value="SMALL RIBOSOMAL SUBUNIT PROTEIN MS42"/>
    <property type="match status" value="1"/>
</dbReference>
<dbReference type="EC" id="1.15.1.1" evidence="2 6"/>
<evidence type="ECO:0000259" key="8">
    <source>
        <dbReference type="Pfam" id="PF02777"/>
    </source>
</evidence>
<dbReference type="Gene3D" id="3.55.40.20">
    <property type="entry name" value="Iron/manganese superoxide dismutase, C-terminal domain"/>
    <property type="match status" value="1"/>
</dbReference>
<evidence type="ECO:0000256" key="4">
    <source>
        <dbReference type="ARBA" id="ARBA00023002"/>
    </source>
</evidence>
<dbReference type="InterPro" id="IPR036324">
    <property type="entry name" value="Mn/Fe_SOD_N_sf"/>
</dbReference>
<proteinExistence type="inferred from homology"/>
<dbReference type="Proteomes" id="UP000261080">
    <property type="component" value="Unassembled WGS sequence"/>
</dbReference>
<evidence type="ECO:0000313" key="10">
    <source>
        <dbReference type="Proteomes" id="UP000261080"/>
    </source>
</evidence>
<sequence length="202" mass="23155">MTYPFVLPPLPYPYDALEPFIDRETMYLHHDKHFQTYVDNLNNALQNVPQYHSWTLSRLLTELGSLPEPLQTAVRNNGGGAYSHDLYFDLMAPPGQDIAPAILDYYDSAEQFFADMKAAALGQFGSGAAWLVVRPDSSLGIIALPNQDNPLTCGFYPLLPLDVWEHAYYLKYHNLRSSYIDNWFHVINWEAVLDRLFSFFLS</sequence>
<dbReference type="PIRSF" id="PIRSF000349">
    <property type="entry name" value="SODismutase"/>
    <property type="match status" value="1"/>
</dbReference>
<dbReference type="PANTHER" id="PTHR43595">
    <property type="entry name" value="37S RIBOSOMAL PROTEIN S26, MITOCHONDRIAL"/>
    <property type="match status" value="1"/>
</dbReference>
<dbReference type="InterPro" id="IPR019832">
    <property type="entry name" value="Mn/Fe_SOD_C"/>
</dbReference>
<evidence type="ECO:0000256" key="6">
    <source>
        <dbReference type="RuleBase" id="RU000414"/>
    </source>
</evidence>
<feature type="binding site" evidence="5">
    <location>
        <position position="162"/>
    </location>
    <ligand>
        <name>Mn(2+)</name>
        <dbReference type="ChEBI" id="CHEBI:29035"/>
    </ligand>
</feature>
<feature type="binding site" evidence="5">
    <location>
        <position position="166"/>
    </location>
    <ligand>
        <name>Mn(2+)</name>
        <dbReference type="ChEBI" id="CHEBI:29035"/>
    </ligand>
</feature>
<dbReference type="GO" id="GO:0005737">
    <property type="term" value="C:cytoplasm"/>
    <property type="evidence" value="ECO:0007669"/>
    <property type="project" value="TreeGrafter"/>
</dbReference>
<dbReference type="InterPro" id="IPR001189">
    <property type="entry name" value="Mn/Fe_SOD"/>
</dbReference>
<dbReference type="EMBL" id="QVLX01000012">
    <property type="protein sequence ID" value="RGE84759.1"/>
    <property type="molecule type" value="Genomic_DNA"/>
</dbReference>
<evidence type="ECO:0000256" key="5">
    <source>
        <dbReference type="PIRSR" id="PIRSR000349-1"/>
    </source>
</evidence>
<evidence type="ECO:0000256" key="3">
    <source>
        <dbReference type="ARBA" id="ARBA00022723"/>
    </source>
</evidence>
<comment type="caution">
    <text evidence="9">The sequence shown here is derived from an EMBL/GenBank/DDBJ whole genome shotgun (WGS) entry which is preliminary data.</text>
</comment>
<feature type="domain" description="Manganese/iron superoxide dismutase C-terminal" evidence="8">
    <location>
        <begin position="96"/>
        <end position="193"/>
    </location>
</feature>
<evidence type="ECO:0000256" key="1">
    <source>
        <dbReference type="ARBA" id="ARBA00008714"/>
    </source>
</evidence>
<keyword evidence="4 6" id="KW-0560">Oxidoreductase</keyword>
<dbReference type="Pfam" id="PF02777">
    <property type="entry name" value="Sod_Fe_C"/>
    <property type="match status" value="1"/>
</dbReference>
<dbReference type="Pfam" id="PF00081">
    <property type="entry name" value="Sod_Fe_N"/>
    <property type="match status" value="1"/>
</dbReference>
<dbReference type="SUPFAM" id="SSF54719">
    <property type="entry name" value="Fe,Mn superoxide dismutase (SOD), C-terminal domain"/>
    <property type="match status" value="1"/>
</dbReference>
<dbReference type="PROSITE" id="PS00088">
    <property type="entry name" value="SOD_MN"/>
    <property type="match status" value="1"/>
</dbReference>
<dbReference type="GO" id="GO:0004784">
    <property type="term" value="F:superoxide dismutase activity"/>
    <property type="evidence" value="ECO:0007669"/>
    <property type="project" value="UniProtKB-EC"/>
</dbReference>
<organism evidence="9 10">
    <name type="scientific">Sellimonas intestinalis</name>
    <dbReference type="NCBI Taxonomy" id="1653434"/>
    <lineage>
        <taxon>Bacteria</taxon>
        <taxon>Bacillati</taxon>
        <taxon>Bacillota</taxon>
        <taxon>Clostridia</taxon>
        <taxon>Lachnospirales</taxon>
        <taxon>Lachnospiraceae</taxon>
        <taxon>Sellimonas</taxon>
    </lineage>
</organism>
<dbReference type="SUPFAM" id="SSF46609">
    <property type="entry name" value="Fe,Mn superoxide dismutase (SOD), N-terminal domain"/>
    <property type="match status" value="1"/>
</dbReference>
<dbReference type="Gene3D" id="1.10.287.990">
    <property type="entry name" value="Fe,Mn superoxide dismutase (SOD) domain"/>
    <property type="match status" value="1"/>
</dbReference>
<protein>
    <recommendedName>
        <fullName evidence="2 6">Superoxide dismutase</fullName>
        <ecNumber evidence="2 6">1.15.1.1</ecNumber>
    </recommendedName>
</protein>
<name>A0A3E3JYM7_9FIRM</name>
<evidence type="ECO:0000313" key="9">
    <source>
        <dbReference type="EMBL" id="RGE84759.1"/>
    </source>
</evidence>
<keyword evidence="10" id="KW-1185">Reference proteome</keyword>
<comment type="catalytic activity">
    <reaction evidence="6">
        <text>2 superoxide + 2 H(+) = H2O2 + O2</text>
        <dbReference type="Rhea" id="RHEA:20696"/>
        <dbReference type="ChEBI" id="CHEBI:15378"/>
        <dbReference type="ChEBI" id="CHEBI:15379"/>
        <dbReference type="ChEBI" id="CHEBI:16240"/>
        <dbReference type="ChEBI" id="CHEBI:18421"/>
        <dbReference type="EC" id="1.15.1.1"/>
    </reaction>
</comment>
<evidence type="ECO:0000259" key="7">
    <source>
        <dbReference type="Pfam" id="PF00081"/>
    </source>
</evidence>
<dbReference type="InterPro" id="IPR019831">
    <property type="entry name" value="Mn/Fe_SOD_N"/>
</dbReference>
<dbReference type="AlphaFoldDB" id="A0A3E3JYM7"/>
<comment type="similarity">
    <text evidence="1 6">Belongs to the iron/manganese superoxide dismutase family.</text>
</comment>
<dbReference type="InterPro" id="IPR019833">
    <property type="entry name" value="Mn/Fe_SOD_BS"/>
</dbReference>
<dbReference type="OrthoDB" id="9803125at2"/>
<accession>A0A3E3JYM7</accession>
<feature type="binding site" evidence="5">
    <location>
        <position position="29"/>
    </location>
    <ligand>
        <name>Mn(2+)</name>
        <dbReference type="ChEBI" id="CHEBI:29035"/>
    </ligand>
</feature>
<dbReference type="InterPro" id="IPR036314">
    <property type="entry name" value="SOD_C_sf"/>
</dbReference>
<feature type="binding site" evidence="5">
    <location>
        <position position="84"/>
    </location>
    <ligand>
        <name>Mn(2+)</name>
        <dbReference type="ChEBI" id="CHEBI:29035"/>
    </ligand>
</feature>
<feature type="domain" description="Manganese/iron superoxide dismutase N-terminal" evidence="7">
    <location>
        <begin position="5"/>
        <end position="92"/>
    </location>
</feature>
<keyword evidence="3 5" id="KW-0479">Metal-binding</keyword>
<reference evidence="9 10" key="1">
    <citation type="submission" date="2018-08" db="EMBL/GenBank/DDBJ databases">
        <title>A genome reference for cultivated species of the human gut microbiota.</title>
        <authorList>
            <person name="Zou Y."/>
            <person name="Xue W."/>
            <person name="Luo G."/>
        </authorList>
    </citation>
    <scope>NUCLEOTIDE SEQUENCE [LARGE SCALE GENOMIC DNA]</scope>
    <source>
        <strain evidence="9 10">AF37-2AT</strain>
    </source>
</reference>
<evidence type="ECO:0000256" key="2">
    <source>
        <dbReference type="ARBA" id="ARBA00012682"/>
    </source>
</evidence>
<dbReference type="PRINTS" id="PR01703">
    <property type="entry name" value="MNSODISMTASE"/>
</dbReference>